<evidence type="ECO:0000313" key="2">
    <source>
        <dbReference type="Proteomes" id="UP000594263"/>
    </source>
</evidence>
<keyword evidence="2" id="KW-1185">Reference proteome</keyword>
<reference evidence="1" key="1">
    <citation type="submission" date="2021-01" db="UniProtKB">
        <authorList>
            <consortium name="EnsemblPlants"/>
        </authorList>
    </citation>
    <scope>IDENTIFICATION</scope>
</reference>
<dbReference type="AlphaFoldDB" id="A0A7N0T4Q9"/>
<evidence type="ECO:0000313" key="1">
    <source>
        <dbReference type="EnsemblPlants" id="Kaladp0022s0061.1.v1.1.CDS.1"/>
    </source>
</evidence>
<protein>
    <submittedName>
        <fullName evidence="1">Uncharacterized protein</fullName>
    </submittedName>
</protein>
<dbReference type="Gramene" id="Kaladp0022s0061.1.v1.1">
    <property type="protein sequence ID" value="Kaladp0022s0061.1.v1.1.CDS.1"/>
    <property type="gene ID" value="Kaladp0022s0061.v1.1"/>
</dbReference>
<accession>A0A7N0T4Q9</accession>
<name>A0A7N0T4Q9_KALFE</name>
<sequence length="56" mass="6403">MGLRIRGSSFRTFEFFRDLQVLQGLLEEPRISECGQLGSRGGLLGSLFLMRRRSVE</sequence>
<dbReference type="EnsemblPlants" id="Kaladp0022s0061.1.v1.1">
    <property type="protein sequence ID" value="Kaladp0022s0061.1.v1.1.CDS.1"/>
    <property type="gene ID" value="Kaladp0022s0061.v1.1"/>
</dbReference>
<proteinExistence type="predicted"/>
<dbReference type="Proteomes" id="UP000594263">
    <property type="component" value="Unplaced"/>
</dbReference>
<organism evidence="1 2">
    <name type="scientific">Kalanchoe fedtschenkoi</name>
    <name type="common">Lavender scallops</name>
    <name type="synonym">South American air plant</name>
    <dbReference type="NCBI Taxonomy" id="63787"/>
    <lineage>
        <taxon>Eukaryota</taxon>
        <taxon>Viridiplantae</taxon>
        <taxon>Streptophyta</taxon>
        <taxon>Embryophyta</taxon>
        <taxon>Tracheophyta</taxon>
        <taxon>Spermatophyta</taxon>
        <taxon>Magnoliopsida</taxon>
        <taxon>eudicotyledons</taxon>
        <taxon>Gunneridae</taxon>
        <taxon>Pentapetalae</taxon>
        <taxon>Saxifragales</taxon>
        <taxon>Crassulaceae</taxon>
        <taxon>Kalanchoe</taxon>
    </lineage>
</organism>